<protein>
    <submittedName>
        <fullName evidence="1">Uncharacterized protein</fullName>
    </submittedName>
</protein>
<gene>
    <name evidence="1" type="ORF">GSOID_T00021742001</name>
</gene>
<dbReference type="Proteomes" id="UP000011014">
    <property type="component" value="Unassembled WGS sequence"/>
</dbReference>
<dbReference type="EMBL" id="FN654448">
    <property type="protein sequence ID" value="CBY33794.1"/>
    <property type="molecule type" value="Genomic_DNA"/>
</dbReference>
<reference evidence="1" key="1">
    <citation type="journal article" date="2010" name="Science">
        <title>Plasticity of animal genome architecture unmasked by rapid evolution of a pelagic tunicate.</title>
        <authorList>
            <person name="Denoeud F."/>
            <person name="Henriet S."/>
            <person name="Mungpakdee S."/>
            <person name="Aury J.M."/>
            <person name="Da Silva C."/>
            <person name="Brinkmann H."/>
            <person name="Mikhaleva J."/>
            <person name="Olsen L.C."/>
            <person name="Jubin C."/>
            <person name="Canestro C."/>
            <person name="Bouquet J.M."/>
            <person name="Danks G."/>
            <person name="Poulain J."/>
            <person name="Campsteijn C."/>
            <person name="Adamski M."/>
            <person name="Cross I."/>
            <person name="Yadetie F."/>
            <person name="Muffato M."/>
            <person name="Louis A."/>
            <person name="Butcher S."/>
            <person name="Tsagkogeorga G."/>
            <person name="Konrad A."/>
            <person name="Singh S."/>
            <person name="Jensen M.F."/>
            <person name="Cong E.H."/>
            <person name="Eikeseth-Otteraa H."/>
            <person name="Noel B."/>
            <person name="Anthouard V."/>
            <person name="Porcel B.M."/>
            <person name="Kachouri-Lafond R."/>
            <person name="Nishino A."/>
            <person name="Ugolini M."/>
            <person name="Chourrout P."/>
            <person name="Nishida H."/>
            <person name="Aasland R."/>
            <person name="Huzurbazar S."/>
            <person name="Westhof E."/>
            <person name="Delsuc F."/>
            <person name="Lehrach H."/>
            <person name="Reinhardt R."/>
            <person name="Weissenbach J."/>
            <person name="Roy S.W."/>
            <person name="Artiguenave F."/>
            <person name="Postlethwait J.H."/>
            <person name="Manak J.R."/>
            <person name="Thompson E.M."/>
            <person name="Jaillon O."/>
            <person name="Du Pasquier L."/>
            <person name="Boudinot P."/>
            <person name="Liberles D.A."/>
            <person name="Volff J.N."/>
            <person name="Philippe H."/>
            <person name="Lenhard B."/>
            <person name="Roest Crollius H."/>
            <person name="Wincker P."/>
            <person name="Chourrout D."/>
        </authorList>
    </citation>
    <scope>NUCLEOTIDE SEQUENCE [LARGE SCALE GENOMIC DNA]</scope>
</reference>
<dbReference type="Gene3D" id="2.120.10.80">
    <property type="entry name" value="Kelch-type beta propeller"/>
    <property type="match status" value="1"/>
</dbReference>
<proteinExistence type="predicted"/>
<dbReference type="InterPro" id="IPR015915">
    <property type="entry name" value="Kelch-typ_b-propeller"/>
</dbReference>
<dbReference type="SUPFAM" id="SSF117281">
    <property type="entry name" value="Kelch motif"/>
    <property type="match status" value="1"/>
</dbReference>
<organism evidence="1">
    <name type="scientific">Oikopleura dioica</name>
    <name type="common">Tunicate</name>
    <dbReference type="NCBI Taxonomy" id="34765"/>
    <lineage>
        <taxon>Eukaryota</taxon>
        <taxon>Metazoa</taxon>
        <taxon>Chordata</taxon>
        <taxon>Tunicata</taxon>
        <taxon>Appendicularia</taxon>
        <taxon>Copelata</taxon>
        <taxon>Oikopleuridae</taxon>
        <taxon>Oikopleura</taxon>
    </lineage>
</organism>
<dbReference type="AlphaFoldDB" id="E4YE44"/>
<evidence type="ECO:0000313" key="1">
    <source>
        <dbReference type="EMBL" id="CBY33794.1"/>
    </source>
</evidence>
<sequence length="176" mass="19810">MNNSCEERSAESSTGFYQMNILSESTELLNIEKQETPATVGCAYERHNKAETLSATGWTALPDHPLRISSHSLVGLENQSMLLIGGYAFESGYQTGIWQLNDKEWSQFGKLLQPGGYGSALYDNRFIYFFAGDPHPYAIQRLELNESEKLEKVEVMGNQRGQFFSPVLVKTDYFCG</sequence>
<name>E4YE44_OIKDI</name>
<accession>E4YE44</accession>